<gene>
    <name evidence="4" type="ORF">CMU_023630</name>
</gene>
<dbReference type="RefSeq" id="XP_002139707.1">
    <property type="nucleotide sequence ID" value="XM_002139671.1"/>
</dbReference>
<keyword evidence="5" id="KW-1185">Reference proteome</keyword>
<dbReference type="InterPro" id="IPR046351">
    <property type="entry name" value="UTP4"/>
</dbReference>
<accession>B6AC05</accession>
<feature type="region of interest" description="Disordered" evidence="3">
    <location>
        <begin position="936"/>
        <end position="956"/>
    </location>
</feature>
<dbReference type="GO" id="GO:0034455">
    <property type="term" value="C:t-UTP complex"/>
    <property type="evidence" value="ECO:0007669"/>
    <property type="project" value="TreeGrafter"/>
</dbReference>
<keyword evidence="1" id="KW-0853">WD repeat</keyword>
<dbReference type="GO" id="GO:0003723">
    <property type="term" value="F:RNA binding"/>
    <property type="evidence" value="ECO:0007669"/>
    <property type="project" value="TreeGrafter"/>
</dbReference>
<proteinExistence type="predicted"/>
<dbReference type="PANTHER" id="PTHR44163">
    <property type="entry name" value="U3 SMALL NUCLEOLAR RNA-ASSOCIATED PROTEIN 4 HOMOLOG"/>
    <property type="match status" value="1"/>
</dbReference>
<dbReference type="eggNOG" id="KOG2048">
    <property type="taxonomic scope" value="Eukaryota"/>
</dbReference>
<dbReference type="Gene3D" id="2.130.10.10">
    <property type="entry name" value="YVTN repeat-like/Quinoprotein amine dehydrogenase"/>
    <property type="match status" value="2"/>
</dbReference>
<dbReference type="GO" id="GO:0032040">
    <property type="term" value="C:small-subunit processome"/>
    <property type="evidence" value="ECO:0007669"/>
    <property type="project" value="TreeGrafter"/>
</dbReference>
<dbReference type="AlphaFoldDB" id="B6AC05"/>
<sequence length="956" mass="106701">MTRAEDPVAELQKKSLNILKCQLFSEQKREKVECLTLSPDGYFCAISRNGGNITVCDTLTFHPWLSIPGSKNCVLRSLFLLRKFESKDINDDNMTQLDSDTDVQSVFSETTACTSPNKTPNRITYGDIEVDNVLIGGAHYLENYRLIGTGLDGNITEWDICTGRVLDSLLSFGGAIFQGALSPNETQLAVACTDGSIRIFSLLNNMVTYSYGLPRHSSSILSLTFMTEDYIFAGSSDGCILQYNLKSKICVERMTVQAGKKIIDKNMNSEVSVWCLLYIESEGVLFSGDSNGVVMVWDLDTYTALNIFQQHQADVLTLSILYQWELPNKNMCIVSTGMDGRVVSYINSTNGNKNMEIGTTRWLPTDFCYPHSSHIGAISTVSDPQPNGPIAITGSWDGSLVLWIAINRSKNNNQTCIRSRNSKLNHHFKTLPIGVAIEKPVTQISLNERLILHQNEDFLDIWFILEHKSAKPNSIESSILHTPLQSAYKSLNSLTYSFAGESYSDISFVPIQPVKLLQLKFATVQNPHIICSALSHKGNYIVGSILSDGIKGVYFDLENLQVADIPLESTRGVEATSMIFISNTVLVIGGYNSESRSSTNLQVLIVDVERDIILSSVLLNPSKCYAENSKISHLIPLGSITKIIASADNQWLGITTSWGDAFIVALDSMKVVCTLPRPYTTTYRSIGFKECKAPIVSVCFSPYEKDTLAAMTSDGFYYIYSITMNKILPLYQNMDNSLESNIDHNFVAHIPKKIYSPLKHGPIFSITWTINGNIFNNNNSTTSSKSKTRPNHILVINTSGTICHVNLNRDPKLPNVEVRISTVNTTFPETLSAEKYLCGPVYDLPRFKKAKLLSDIFMFFPERGIESELVDFTKSAKIHQEVQSMIYKKSDRQSFVSPMVYAAFWVNSPKWMCLTKNYEFGHIDGFLIVISSKRSTTESSDSSSNDNTFQRKRYAS</sequence>
<dbReference type="OrthoDB" id="8883818at2759"/>
<dbReference type="SMART" id="SM00320">
    <property type="entry name" value="WD40"/>
    <property type="match status" value="6"/>
</dbReference>
<dbReference type="GO" id="GO:0030686">
    <property type="term" value="C:90S preribosome"/>
    <property type="evidence" value="ECO:0007669"/>
    <property type="project" value="InterPro"/>
</dbReference>
<dbReference type="VEuPathDB" id="CryptoDB:CMU_023630"/>
<dbReference type="InterPro" id="IPR015943">
    <property type="entry name" value="WD40/YVTN_repeat-like_dom_sf"/>
</dbReference>
<evidence type="ECO:0000256" key="3">
    <source>
        <dbReference type="SAM" id="MobiDB-lite"/>
    </source>
</evidence>
<dbReference type="Pfam" id="PF00400">
    <property type="entry name" value="WD40"/>
    <property type="match status" value="1"/>
</dbReference>
<keyword evidence="2" id="KW-0677">Repeat</keyword>
<evidence type="ECO:0000256" key="1">
    <source>
        <dbReference type="ARBA" id="ARBA00022574"/>
    </source>
</evidence>
<name>B6AC05_CRYMR</name>
<dbReference type="SUPFAM" id="SSF50978">
    <property type="entry name" value="WD40 repeat-like"/>
    <property type="match status" value="2"/>
</dbReference>
<dbReference type="InterPro" id="IPR019775">
    <property type="entry name" value="WD40_repeat_CS"/>
</dbReference>
<evidence type="ECO:0000256" key="2">
    <source>
        <dbReference type="ARBA" id="ARBA00022737"/>
    </source>
</evidence>
<dbReference type="EMBL" id="DS989727">
    <property type="protein sequence ID" value="EEA05358.1"/>
    <property type="molecule type" value="Genomic_DNA"/>
</dbReference>
<evidence type="ECO:0000313" key="5">
    <source>
        <dbReference type="Proteomes" id="UP000001460"/>
    </source>
</evidence>
<protein>
    <submittedName>
        <fullName evidence="4">Uncharacterized protein</fullName>
    </submittedName>
</protein>
<reference evidence="4" key="1">
    <citation type="submission" date="2008-06" db="EMBL/GenBank/DDBJ databases">
        <authorList>
            <person name="Lorenzi H."/>
            <person name="Inman J."/>
            <person name="Miller J."/>
            <person name="Schobel S."/>
            <person name="Amedeo P."/>
            <person name="Caler E.V."/>
            <person name="da Silva J."/>
        </authorList>
    </citation>
    <scope>NUCLEOTIDE SEQUENCE [LARGE SCALE GENOMIC DNA]</scope>
    <source>
        <strain evidence="4">RN66</strain>
    </source>
</reference>
<dbReference type="GeneID" id="6994918"/>
<dbReference type="STRING" id="441375.B6AC05"/>
<dbReference type="PANTHER" id="PTHR44163:SF1">
    <property type="entry name" value="U3 SMALL NUCLEOLAR RNA-ASSOCIATED PROTEIN 4 HOMOLOG"/>
    <property type="match status" value="1"/>
</dbReference>
<dbReference type="PROSITE" id="PS00678">
    <property type="entry name" value="WD_REPEATS_1"/>
    <property type="match status" value="1"/>
</dbReference>
<evidence type="ECO:0000313" key="4">
    <source>
        <dbReference type="EMBL" id="EEA05358.1"/>
    </source>
</evidence>
<dbReference type="InterPro" id="IPR001680">
    <property type="entry name" value="WD40_rpt"/>
</dbReference>
<dbReference type="GO" id="GO:0000462">
    <property type="term" value="P:maturation of SSU-rRNA from tricistronic rRNA transcript (SSU-rRNA, 5.8S rRNA, LSU-rRNA)"/>
    <property type="evidence" value="ECO:0007669"/>
    <property type="project" value="InterPro"/>
</dbReference>
<dbReference type="OMA" id="MNTIENT"/>
<dbReference type="InterPro" id="IPR036322">
    <property type="entry name" value="WD40_repeat_dom_sf"/>
</dbReference>
<dbReference type="Proteomes" id="UP000001460">
    <property type="component" value="Unassembled WGS sequence"/>
</dbReference>
<organism evidence="4 5">
    <name type="scientific">Cryptosporidium muris (strain RN66)</name>
    <dbReference type="NCBI Taxonomy" id="441375"/>
    <lineage>
        <taxon>Eukaryota</taxon>
        <taxon>Sar</taxon>
        <taxon>Alveolata</taxon>
        <taxon>Apicomplexa</taxon>
        <taxon>Conoidasida</taxon>
        <taxon>Coccidia</taxon>
        <taxon>Eucoccidiorida</taxon>
        <taxon>Eimeriorina</taxon>
        <taxon>Cryptosporidiidae</taxon>
        <taxon>Cryptosporidium</taxon>
    </lineage>
</organism>